<dbReference type="PANTHER" id="PTHR45786:SF74">
    <property type="entry name" value="ATP-DEPENDENT DNA HELICASE"/>
    <property type="match status" value="1"/>
</dbReference>
<evidence type="ECO:0000313" key="2">
    <source>
        <dbReference type="EMBL" id="GFY24072.1"/>
    </source>
</evidence>
<dbReference type="InterPro" id="IPR025476">
    <property type="entry name" value="Helitron_helicase-like"/>
</dbReference>
<evidence type="ECO:0000313" key="3">
    <source>
        <dbReference type="Proteomes" id="UP000887159"/>
    </source>
</evidence>
<protein>
    <submittedName>
        <fullName evidence="2">ATP-dependent DNA helicase</fullName>
    </submittedName>
</protein>
<dbReference type="AlphaFoldDB" id="A0A8X6VX76"/>
<accession>A0A8X6VX76</accession>
<keyword evidence="2" id="KW-0547">Nucleotide-binding</keyword>
<organism evidence="2 3">
    <name type="scientific">Trichonephila clavipes</name>
    <name type="common">Golden silk orbweaver</name>
    <name type="synonym">Nephila clavipes</name>
    <dbReference type="NCBI Taxonomy" id="2585209"/>
    <lineage>
        <taxon>Eukaryota</taxon>
        <taxon>Metazoa</taxon>
        <taxon>Ecdysozoa</taxon>
        <taxon>Arthropoda</taxon>
        <taxon>Chelicerata</taxon>
        <taxon>Arachnida</taxon>
        <taxon>Araneae</taxon>
        <taxon>Araneomorphae</taxon>
        <taxon>Entelegynae</taxon>
        <taxon>Araneoidea</taxon>
        <taxon>Nephilidae</taxon>
        <taxon>Trichonephila</taxon>
    </lineage>
</organism>
<dbReference type="PANTHER" id="PTHR45786">
    <property type="entry name" value="DNA BINDING PROTEIN-LIKE"/>
    <property type="match status" value="1"/>
</dbReference>
<evidence type="ECO:0000259" key="1">
    <source>
        <dbReference type="Pfam" id="PF14214"/>
    </source>
</evidence>
<keyword evidence="2" id="KW-0378">Hydrolase</keyword>
<dbReference type="EMBL" id="BMAU01021369">
    <property type="protein sequence ID" value="GFY24072.1"/>
    <property type="molecule type" value="Genomic_DNA"/>
</dbReference>
<keyword evidence="2" id="KW-0347">Helicase</keyword>
<keyword evidence="3" id="KW-1185">Reference proteome</keyword>
<name>A0A8X6VX76_TRICX</name>
<dbReference type="GO" id="GO:0004386">
    <property type="term" value="F:helicase activity"/>
    <property type="evidence" value="ECO:0007669"/>
    <property type="project" value="UniProtKB-KW"/>
</dbReference>
<keyword evidence="2" id="KW-0067">ATP-binding</keyword>
<reference evidence="2" key="1">
    <citation type="submission" date="2020-08" db="EMBL/GenBank/DDBJ databases">
        <title>Multicomponent nature underlies the extraordinary mechanical properties of spider dragline silk.</title>
        <authorList>
            <person name="Kono N."/>
            <person name="Nakamura H."/>
            <person name="Mori M."/>
            <person name="Yoshida Y."/>
            <person name="Ohtoshi R."/>
            <person name="Malay A.D."/>
            <person name="Moran D.A.P."/>
            <person name="Tomita M."/>
            <person name="Numata K."/>
            <person name="Arakawa K."/>
        </authorList>
    </citation>
    <scope>NUCLEOTIDE SEQUENCE</scope>
</reference>
<dbReference type="Proteomes" id="UP000887159">
    <property type="component" value="Unassembled WGS sequence"/>
</dbReference>
<sequence length="246" mass="28892">MAAEIMDDKIQVDYRIKISVKTPLKEHKGRFNAASVSEMTIMIAGELGDRRDIVLHSRSCSQMPLQRIQDTQRSYDPLQYPLLFVRGEDGYDLNINDVNKTTSNDYYAYYMMQRVNDFNTLLRCPRFFQQYIVDMYAKAERNDNKVTSENFGKLVMLPPFFTEGPRYMHGYAQEGMTYVRHRGTPDLYVTFTYKPSWPEITVELLPGQVAADRVDLVYTVFQQNIKEMLHVLKDVQVFEKLAYFMY</sequence>
<dbReference type="Pfam" id="PF14214">
    <property type="entry name" value="Helitron_like_N"/>
    <property type="match status" value="1"/>
</dbReference>
<proteinExistence type="predicted"/>
<gene>
    <name evidence="2" type="ORF">TNCV_1011251</name>
</gene>
<comment type="caution">
    <text evidence="2">The sequence shown here is derived from an EMBL/GenBank/DDBJ whole genome shotgun (WGS) entry which is preliminary data.</text>
</comment>
<feature type="domain" description="Helitron helicase-like" evidence="1">
    <location>
        <begin position="143"/>
        <end position="246"/>
    </location>
</feature>